<reference evidence="2 3" key="1">
    <citation type="submission" date="2018-07" db="EMBL/GenBank/DDBJ databases">
        <title>Genomic Encyclopedia of Type Strains, Phase IV (KMG-IV): sequencing the most valuable type-strain genomes for metagenomic binning, comparative biology and taxonomic classification.</title>
        <authorList>
            <person name="Goeker M."/>
        </authorList>
    </citation>
    <scope>NUCLEOTIDE SEQUENCE [LARGE SCALE GENOMIC DNA]</scope>
    <source>
        <strain evidence="2 3">DSM 27016</strain>
    </source>
</reference>
<gene>
    <name evidence="2" type="ORF">DFR58_10932</name>
</gene>
<keyword evidence="1" id="KW-0812">Transmembrane</keyword>
<dbReference type="Proteomes" id="UP000253034">
    <property type="component" value="Unassembled WGS sequence"/>
</dbReference>
<comment type="caution">
    <text evidence="2">The sequence shown here is derived from an EMBL/GenBank/DDBJ whole genome shotgun (WGS) entry which is preliminary data.</text>
</comment>
<protein>
    <recommendedName>
        <fullName evidence="4">Mg2+ and Co2+ transporter CorB</fullName>
    </recommendedName>
</protein>
<keyword evidence="1" id="KW-1133">Transmembrane helix</keyword>
<name>A0A369B8D0_9FIRM</name>
<sequence length="223" mass="24073">MDDNHKQPDDEKKVRFRMNILSSSKGNNLWNLIVTVISFLLSVSMTYVSYRILKNAHVVIAFNIVFLIIVVSIIFDTIGTAVTAADEAPFHAMASRKLYGAKQAIALVRNADKVSNFCNDVIGDICGVISGTATTYILITIIKDGSSPETSIAGLAATGLVAAMTVGGKAVGKTIAISNSNYIVYKAAVVIKFITARLNIKVFGLKKSSKRNGDAKKQKKEQK</sequence>
<dbReference type="OrthoDB" id="2111373at2"/>
<dbReference type="AlphaFoldDB" id="A0A369B8D0"/>
<evidence type="ECO:0008006" key="4">
    <source>
        <dbReference type="Google" id="ProtNLM"/>
    </source>
</evidence>
<accession>A0A369B8D0</accession>
<keyword evidence="1" id="KW-0472">Membrane</keyword>
<dbReference type="EMBL" id="QPJT01000009">
    <property type="protein sequence ID" value="RCX16806.1"/>
    <property type="molecule type" value="Genomic_DNA"/>
</dbReference>
<evidence type="ECO:0000313" key="2">
    <source>
        <dbReference type="EMBL" id="RCX16806.1"/>
    </source>
</evidence>
<evidence type="ECO:0000313" key="3">
    <source>
        <dbReference type="Proteomes" id="UP000253034"/>
    </source>
</evidence>
<evidence type="ECO:0000256" key="1">
    <source>
        <dbReference type="SAM" id="Phobius"/>
    </source>
</evidence>
<feature type="transmembrane region" description="Helical" evidence="1">
    <location>
        <begin position="29"/>
        <end position="50"/>
    </location>
</feature>
<organism evidence="2 3">
    <name type="scientific">Anaerobacterium chartisolvens</name>
    <dbReference type="NCBI Taxonomy" id="1297424"/>
    <lineage>
        <taxon>Bacteria</taxon>
        <taxon>Bacillati</taxon>
        <taxon>Bacillota</taxon>
        <taxon>Clostridia</taxon>
        <taxon>Eubacteriales</taxon>
        <taxon>Oscillospiraceae</taxon>
        <taxon>Anaerobacterium</taxon>
    </lineage>
</organism>
<feature type="transmembrane region" description="Helical" evidence="1">
    <location>
        <begin position="57"/>
        <end position="75"/>
    </location>
</feature>
<keyword evidence="3" id="KW-1185">Reference proteome</keyword>
<dbReference type="RefSeq" id="WP_114297541.1">
    <property type="nucleotide sequence ID" value="NZ_QPJT01000009.1"/>
</dbReference>
<proteinExistence type="predicted"/>